<evidence type="ECO:0000259" key="3">
    <source>
        <dbReference type="SMART" id="SM00421"/>
    </source>
</evidence>
<dbReference type="InterPro" id="IPR029016">
    <property type="entry name" value="GAF-like_dom_sf"/>
</dbReference>
<dbReference type="Gene3D" id="1.10.10.10">
    <property type="entry name" value="Winged helix-like DNA-binding domain superfamily/Winged helix DNA-binding domain"/>
    <property type="match status" value="1"/>
</dbReference>
<evidence type="ECO:0000256" key="2">
    <source>
        <dbReference type="ARBA" id="ARBA00023163"/>
    </source>
</evidence>
<dbReference type="OrthoDB" id="7444822at2"/>
<dbReference type="GO" id="GO:0003677">
    <property type="term" value="F:DNA binding"/>
    <property type="evidence" value="ECO:0007669"/>
    <property type="project" value="UniProtKB-KW"/>
</dbReference>
<dbReference type="InterPro" id="IPR000792">
    <property type="entry name" value="Tscrpt_reg_LuxR_C"/>
</dbReference>
<dbReference type="RefSeq" id="WP_114432571.1">
    <property type="nucleotide sequence ID" value="NZ_QPJM01000023.1"/>
</dbReference>
<keyword evidence="1" id="KW-0805">Transcription regulation</keyword>
<reference evidence="4 5" key="1">
    <citation type="submission" date="2018-07" db="EMBL/GenBank/DDBJ databases">
        <title>Genomic Encyclopedia of Type Strains, Phase III (KMG-III): the genomes of soil and plant-associated and newly described type strains.</title>
        <authorList>
            <person name="Whitman W."/>
        </authorList>
    </citation>
    <scope>NUCLEOTIDE SEQUENCE [LARGE SCALE GENOMIC DNA]</scope>
    <source>
        <strain evidence="4 5">31-25a</strain>
    </source>
</reference>
<evidence type="ECO:0000313" key="4">
    <source>
        <dbReference type="EMBL" id="RCW78585.1"/>
    </source>
</evidence>
<name>A0A368YEL4_9HYPH</name>
<dbReference type="SUPFAM" id="SSF55781">
    <property type="entry name" value="GAF domain-like"/>
    <property type="match status" value="1"/>
</dbReference>
<keyword evidence="5" id="KW-1185">Reference proteome</keyword>
<keyword evidence="4" id="KW-0238">DNA-binding</keyword>
<keyword evidence="2" id="KW-0804">Transcription</keyword>
<dbReference type="InterPro" id="IPR016032">
    <property type="entry name" value="Sig_transdc_resp-reg_C-effctor"/>
</dbReference>
<sequence length="379" mass="41114">MGTAFDLEAVGHAIIAAATDPARWDAAMDVVATATDSFGSMLFDAKRPLPCLPRSREMGPSFEAYVSDGWIDRDDRYNFIPLMKRRGAVSDLDVLSSEEIDRHPYYQEFLAPFGLRWFAGVKIAAGDDLWCLSIQRSIQQGPFSPSELQSLAGLSRQLGSAAALAKMLSFARAEGALDAFSKSGTPAVMLDSNAAVIMANEPAERMFGRDLLVTGRQLACIDREATNTLRRALHALLRHPNPPAMLSPIPLPRLQGRPLLAYPSRLQTSATNAFTSCQVVVVFIDPDIYPKPPEIALQNCFGLTPAEAKLARLVSSGEELRTVADQLGVTYETARTQLKTVFAKTNTHRQAELGALLARMAGHPATLTVAGSTFEANHS</sequence>
<dbReference type="InterPro" id="IPR036388">
    <property type="entry name" value="WH-like_DNA-bd_sf"/>
</dbReference>
<gene>
    <name evidence="4" type="ORF">C7476_12314</name>
</gene>
<proteinExistence type="predicted"/>
<evidence type="ECO:0000256" key="1">
    <source>
        <dbReference type="ARBA" id="ARBA00023015"/>
    </source>
</evidence>
<dbReference type="SUPFAM" id="SSF46894">
    <property type="entry name" value="C-terminal effector domain of the bipartite response regulators"/>
    <property type="match status" value="1"/>
</dbReference>
<dbReference type="Proteomes" id="UP000253324">
    <property type="component" value="Unassembled WGS sequence"/>
</dbReference>
<organism evidence="4 5">
    <name type="scientific">Phyllobacterium bourgognense</name>
    <dbReference type="NCBI Taxonomy" id="314236"/>
    <lineage>
        <taxon>Bacteria</taxon>
        <taxon>Pseudomonadati</taxon>
        <taxon>Pseudomonadota</taxon>
        <taxon>Alphaproteobacteria</taxon>
        <taxon>Hyphomicrobiales</taxon>
        <taxon>Phyllobacteriaceae</taxon>
        <taxon>Phyllobacterium</taxon>
    </lineage>
</organism>
<comment type="caution">
    <text evidence="4">The sequence shown here is derived from an EMBL/GenBank/DDBJ whole genome shotgun (WGS) entry which is preliminary data.</text>
</comment>
<dbReference type="GO" id="GO:0006355">
    <property type="term" value="P:regulation of DNA-templated transcription"/>
    <property type="evidence" value="ECO:0007669"/>
    <property type="project" value="InterPro"/>
</dbReference>
<feature type="domain" description="HTH luxR-type" evidence="3">
    <location>
        <begin position="300"/>
        <end position="357"/>
    </location>
</feature>
<dbReference type="AlphaFoldDB" id="A0A368YEL4"/>
<dbReference type="EMBL" id="QPJM01000023">
    <property type="protein sequence ID" value="RCW78585.1"/>
    <property type="molecule type" value="Genomic_DNA"/>
</dbReference>
<dbReference type="SMART" id="SM00421">
    <property type="entry name" value="HTH_LUXR"/>
    <property type="match status" value="1"/>
</dbReference>
<dbReference type="Gene3D" id="3.30.450.40">
    <property type="match status" value="1"/>
</dbReference>
<evidence type="ECO:0000313" key="5">
    <source>
        <dbReference type="Proteomes" id="UP000253324"/>
    </source>
</evidence>
<protein>
    <submittedName>
        <fullName evidence="4">DNA-binding CsgD family transcriptional regulator</fullName>
    </submittedName>
</protein>
<accession>A0A368YEL4</accession>